<dbReference type="OrthoDB" id="9782675at2"/>
<evidence type="ECO:0000256" key="1">
    <source>
        <dbReference type="ARBA" id="ARBA00008031"/>
    </source>
</evidence>
<dbReference type="NCBIfam" id="NF042940">
    <property type="entry name" value="racemase_DgcA"/>
    <property type="match status" value="1"/>
</dbReference>
<dbReference type="EC" id="5.1.1.-" evidence="7"/>
<dbReference type="PROSITE" id="PS00909">
    <property type="entry name" value="MR_MLE_2"/>
    <property type="match status" value="1"/>
</dbReference>
<dbReference type="RefSeq" id="WP_092614161.1">
    <property type="nucleotide sequence ID" value="NZ_FNCV01000001.1"/>
</dbReference>
<reference evidence="10" key="1">
    <citation type="submission" date="2016-10" db="EMBL/GenBank/DDBJ databases">
        <authorList>
            <person name="Varghese N."/>
            <person name="Submissions S."/>
        </authorList>
    </citation>
    <scope>NUCLEOTIDE SEQUENCE [LARGE SCALE GENOMIC DNA]</scope>
    <source>
        <strain evidence="10">930I</strain>
    </source>
</reference>
<feature type="active site" description="Proton acceptor; specific for (R)-substrate epimerization" evidence="5">
    <location>
        <position position="152"/>
    </location>
</feature>
<evidence type="ECO:0000256" key="7">
    <source>
        <dbReference type="RuleBase" id="RU366006"/>
    </source>
</evidence>
<dbReference type="InterPro" id="IPR034593">
    <property type="entry name" value="DgoD-like"/>
</dbReference>
<evidence type="ECO:0000313" key="10">
    <source>
        <dbReference type="Proteomes" id="UP000217076"/>
    </source>
</evidence>
<evidence type="ECO:0000256" key="6">
    <source>
        <dbReference type="PIRSR" id="PIRSR634603-3"/>
    </source>
</evidence>
<dbReference type="SFLD" id="SFLDS00001">
    <property type="entry name" value="Enolase"/>
    <property type="match status" value="1"/>
</dbReference>
<dbReference type="SFLD" id="SFLDF00010">
    <property type="entry name" value="dipeptide_epimerase"/>
    <property type="match status" value="1"/>
</dbReference>
<accession>A0A1G7U848</accession>
<organism evidence="9 10">
    <name type="scientific">Roseospirillum parvum</name>
    <dbReference type="NCBI Taxonomy" id="83401"/>
    <lineage>
        <taxon>Bacteria</taxon>
        <taxon>Pseudomonadati</taxon>
        <taxon>Pseudomonadota</taxon>
        <taxon>Alphaproteobacteria</taxon>
        <taxon>Rhodospirillales</taxon>
        <taxon>Rhodospirillaceae</taxon>
        <taxon>Roseospirillum</taxon>
    </lineage>
</organism>
<keyword evidence="2 6" id="KW-0479">Metal-binding</keyword>
<evidence type="ECO:0000256" key="5">
    <source>
        <dbReference type="PIRSR" id="PIRSR634603-1"/>
    </source>
</evidence>
<dbReference type="Pfam" id="PF13378">
    <property type="entry name" value="MR_MLE_C"/>
    <property type="match status" value="1"/>
</dbReference>
<dbReference type="InterPro" id="IPR034603">
    <property type="entry name" value="Dipeptide_epimerase"/>
</dbReference>
<gene>
    <name evidence="9" type="ORF">SAMN05421742_101244</name>
</gene>
<dbReference type="InterPro" id="IPR013341">
    <property type="entry name" value="Mandelate_racemase_N_dom"/>
</dbReference>
<dbReference type="Gene3D" id="3.20.20.120">
    <property type="entry name" value="Enolase-like C-terminal domain"/>
    <property type="match status" value="1"/>
</dbReference>
<dbReference type="GO" id="GO:0009063">
    <property type="term" value="P:amino acid catabolic process"/>
    <property type="evidence" value="ECO:0007669"/>
    <property type="project" value="InterPro"/>
</dbReference>
<dbReference type="InterPro" id="IPR036849">
    <property type="entry name" value="Enolase-like_C_sf"/>
</dbReference>
<dbReference type="InterPro" id="IPR029017">
    <property type="entry name" value="Enolase-like_N"/>
</dbReference>
<dbReference type="Gene3D" id="3.30.390.10">
    <property type="entry name" value="Enolase-like, N-terminal domain"/>
    <property type="match status" value="1"/>
</dbReference>
<keyword evidence="3 6" id="KW-0460">Magnesium</keyword>
<feature type="active site" description="Proton acceptor; specific for (S)-substrate epimerization" evidence="5">
    <location>
        <position position="248"/>
    </location>
</feature>
<proteinExistence type="inferred from homology"/>
<dbReference type="GO" id="GO:0000287">
    <property type="term" value="F:magnesium ion binding"/>
    <property type="evidence" value="ECO:0007669"/>
    <property type="project" value="UniProtKB-ARBA"/>
</dbReference>
<evidence type="ECO:0000256" key="4">
    <source>
        <dbReference type="ARBA" id="ARBA00023235"/>
    </source>
</evidence>
<evidence type="ECO:0000256" key="2">
    <source>
        <dbReference type="ARBA" id="ARBA00022723"/>
    </source>
</evidence>
<dbReference type="SMART" id="SM00922">
    <property type="entry name" value="MR_MLE"/>
    <property type="match status" value="1"/>
</dbReference>
<dbReference type="Proteomes" id="UP000217076">
    <property type="component" value="Unassembled WGS sequence"/>
</dbReference>
<dbReference type="AlphaFoldDB" id="A0A1G7U848"/>
<comment type="similarity">
    <text evidence="1 7">Belongs to the mandelate racemase/muconate lactonizing enzyme family.</text>
</comment>
<evidence type="ECO:0000259" key="8">
    <source>
        <dbReference type="SMART" id="SM00922"/>
    </source>
</evidence>
<dbReference type="SUPFAM" id="SSF54826">
    <property type="entry name" value="Enolase N-terminal domain-like"/>
    <property type="match status" value="1"/>
</dbReference>
<feature type="binding site" evidence="6">
    <location>
        <position position="203"/>
    </location>
    <ligand>
        <name>Mg(2+)</name>
        <dbReference type="ChEBI" id="CHEBI:18420"/>
    </ligand>
</feature>
<dbReference type="PANTHER" id="PTHR48080:SF3">
    <property type="entry name" value="ENOLASE SUPERFAMILY MEMBER DDB_G0284701"/>
    <property type="match status" value="1"/>
</dbReference>
<name>A0A1G7U848_9PROT</name>
<protein>
    <recommendedName>
        <fullName evidence="7">Dipeptide epimerase</fullName>
        <ecNumber evidence="7">5.1.1.-</ecNumber>
    </recommendedName>
</protein>
<dbReference type="InterPro" id="IPR018110">
    <property type="entry name" value="Mandel_Rmase/mucon_lact_enz_CS"/>
</dbReference>
<dbReference type="InterPro" id="IPR013342">
    <property type="entry name" value="Mandelate_racemase_C"/>
</dbReference>
<comment type="cofactor">
    <cofactor evidence="6 7">
        <name>Mg(2+)</name>
        <dbReference type="ChEBI" id="CHEBI:18420"/>
    </cofactor>
    <text evidence="6 7">Binds 1 Mg(2+) ion per subunit.</text>
</comment>
<feature type="binding site" evidence="6">
    <location>
        <position position="226"/>
    </location>
    <ligand>
        <name>Mg(2+)</name>
        <dbReference type="ChEBI" id="CHEBI:18420"/>
    </ligand>
</feature>
<dbReference type="EMBL" id="FNCV01000001">
    <property type="protein sequence ID" value="SDG43742.1"/>
    <property type="molecule type" value="Genomic_DNA"/>
</dbReference>
<dbReference type="Pfam" id="PF02746">
    <property type="entry name" value="MR_MLE_N"/>
    <property type="match status" value="1"/>
</dbReference>
<evidence type="ECO:0000313" key="9">
    <source>
        <dbReference type="EMBL" id="SDG43742.1"/>
    </source>
</evidence>
<keyword evidence="4 7" id="KW-0413">Isomerase</keyword>
<dbReference type="InterPro" id="IPR029065">
    <property type="entry name" value="Enolase_C-like"/>
</dbReference>
<keyword evidence="10" id="KW-1185">Reference proteome</keyword>
<dbReference type="PANTHER" id="PTHR48080">
    <property type="entry name" value="D-GALACTONATE DEHYDRATASE-RELATED"/>
    <property type="match status" value="1"/>
</dbReference>
<evidence type="ECO:0000256" key="3">
    <source>
        <dbReference type="ARBA" id="ARBA00022842"/>
    </source>
</evidence>
<dbReference type="STRING" id="83401.SAMN05421742_101244"/>
<dbReference type="SUPFAM" id="SSF51604">
    <property type="entry name" value="Enolase C-terminal domain-like"/>
    <property type="match status" value="1"/>
</dbReference>
<feature type="domain" description="Mandelate racemase/muconate lactonizing enzyme C-terminal" evidence="8">
    <location>
        <begin position="133"/>
        <end position="224"/>
    </location>
</feature>
<dbReference type="CDD" id="cd03319">
    <property type="entry name" value="L-Ala-DL-Glu_epimerase"/>
    <property type="match status" value="1"/>
</dbReference>
<dbReference type="SFLD" id="SFLDG00180">
    <property type="entry name" value="muconate_cycloisomerase"/>
    <property type="match status" value="1"/>
</dbReference>
<feature type="binding site" evidence="6">
    <location>
        <position position="177"/>
    </location>
    <ligand>
        <name>Mg(2+)</name>
        <dbReference type="ChEBI" id="CHEBI:18420"/>
    </ligand>
</feature>
<sequence length="329" mass="34479">MRGTRLGVHPESWPIAGAFTISRGSKTSAEVVVAQVVDALGHRGWGECVPYPRYGESVPQVLAALAGLAETVAGGLTRQGLLDLLPAGAARNALDCALWDLEAKAKGVPVWRLAGLPEPRPLLTAQTISLDSPEKMAARAAELDDRALLKLKVGRDDALERIAAVHQAAPVADLIIDANEAWDLELLKTLAPQLPDLGAVLIEQPLPAEADQGLEGVHSPVPLCADESVHGADDLDHLAGRYQVVNIKLDKTGGLTAGLALRNAARARGFGVMVGCMVGTSLAMAPAALLAADADFVDLDGPLLLAADREAALLYERGRLYPPLGVLWG</sequence>
<dbReference type="GO" id="GO:0016855">
    <property type="term" value="F:racemase and epimerase activity, acting on amino acids and derivatives"/>
    <property type="evidence" value="ECO:0007669"/>
    <property type="project" value="UniProtKB-UniRule"/>
</dbReference>